<dbReference type="Pfam" id="PF24312">
    <property type="entry name" value="Ig-like_POM152"/>
    <property type="match status" value="1"/>
</dbReference>
<dbReference type="InterPro" id="IPR055015">
    <property type="entry name" value="GCX_COOH"/>
</dbReference>
<organism evidence="3 4">
    <name type="scientific">Emticicia oligotrophica (strain DSM 17448 / CIP 109782 / MTCC 6937 / GPTSA100-15)</name>
    <dbReference type="NCBI Taxonomy" id="929562"/>
    <lineage>
        <taxon>Bacteria</taxon>
        <taxon>Pseudomonadati</taxon>
        <taxon>Bacteroidota</taxon>
        <taxon>Cytophagia</taxon>
        <taxon>Cytophagales</taxon>
        <taxon>Leadbetterellaceae</taxon>
        <taxon>Emticicia</taxon>
    </lineage>
</organism>
<dbReference type="InterPro" id="IPR056541">
    <property type="entry name" value="Ig-like_POM152"/>
</dbReference>
<accession>A0ABN4ASK0</accession>
<dbReference type="EMBL" id="CP002961">
    <property type="protein sequence ID" value="AFK04728.1"/>
    <property type="molecule type" value="Genomic_DNA"/>
</dbReference>
<name>A0ABN4ASK0_EMTOG</name>
<feature type="signal peptide" evidence="1">
    <location>
        <begin position="1"/>
        <end position="19"/>
    </location>
</feature>
<evidence type="ECO:0000259" key="2">
    <source>
        <dbReference type="Pfam" id="PF24312"/>
    </source>
</evidence>
<evidence type="ECO:0000313" key="4">
    <source>
        <dbReference type="Proteomes" id="UP000002875"/>
    </source>
</evidence>
<keyword evidence="4" id="KW-1185">Reference proteome</keyword>
<dbReference type="RefSeq" id="WP_015030417.1">
    <property type="nucleotide sequence ID" value="NC_018748.1"/>
</dbReference>
<evidence type="ECO:0000256" key="1">
    <source>
        <dbReference type="SAM" id="SignalP"/>
    </source>
</evidence>
<protein>
    <recommendedName>
        <fullName evidence="2">Nucleoporin POM152 Ig-like domain-containing protein</fullName>
    </recommendedName>
</protein>
<dbReference type="NCBIfam" id="NF045639">
    <property type="entry name" value="GCX_COOH"/>
    <property type="match status" value="1"/>
</dbReference>
<keyword evidence="1" id="KW-0732">Signal</keyword>
<evidence type="ECO:0000313" key="3">
    <source>
        <dbReference type="EMBL" id="AFK04728.1"/>
    </source>
</evidence>
<reference evidence="3 4" key="1">
    <citation type="submission" date="2011-07" db="EMBL/GenBank/DDBJ databases">
        <title>The complete genome of chromosome of Emticicia oligotrophica DSM 17448.</title>
        <authorList>
            <consortium name="US DOE Joint Genome Institute (JGI-PGF)"/>
            <person name="Lucas S."/>
            <person name="Han J."/>
            <person name="Lapidus A."/>
            <person name="Bruce D."/>
            <person name="Goodwin L."/>
            <person name="Pitluck S."/>
            <person name="Peters L."/>
            <person name="Kyrpides N."/>
            <person name="Mavromatis K."/>
            <person name="Ivanova N."/>
            <person name="Ovchinnikova G."/>
            <person name="Teshima H."/>
            <person name="Detter J.C."/>
            <person name="Tapia R."/>
            <person name="Han C."/>
            <person name="Land M."/>
            <person name="Hauser L."/>
            <person name="Markowitz V."/>
            <person name="Cheng J.-F."/>
            <person name="Hugenholtz P."/>
            <person name="Woyke T."/>
            <person name="Wu D."/>
            <person name="Tindall B."/>
            <person name="Pomrenke H."/>
            <person name="Brambilla E."/>
            <person name="Klenk H.-P."/>
            <person name="Eisen J.A."/>
        </authorList>
    </citation>
    <scope>NUCLEOTIDE SEQUENCE [LARGE SCALE GENOMIC DNA]</scope>
    <source>
        <strain evidence="3 4">DSM 17448</strain>
    </source>
</reference>
<dbReference type="Proteomes" id="UP000002875">
    <property type="component" value="Chromosome"/>
</dbReference>
<feature type="domain" description="Nucleoporin POM152 Ig-like" evidence="2">
    <location>
        <begin position="136"/>
        <end position="200"/>
    </location>
</feature>
<sequence length="1503" mass="162976">MKRLPILLLFICFAYNSFGQYTSINLPYPSDVCAGNDYVVSVYSVGINTGTALTIQLSNDDFNSNVIVIGSGNYTGNYPESITCNIPSNTAAGTYKIRATFISTPTGTFYNSSSFSVVKGTPGASLTGTFGFDACGSGVNVPITFTGSGPFTFSYKKDYESPLTQTAYTLPYNLYLSQAGTYTLLSVSNACGTGTVSPTQNNATVNVTPPILTIGTPSDDNICIGNKIYVPFTSNQNCYGYTVQISDENGENFRNLPTETNYSFPNRLTATITDVGQPTASGYKLRIKVYANSVEYFSPVSTTTLTLRQKSSYNVTVVDAVDYYNPNQIAKGENVKIRVTLTGTAPWILNFDNSALKITNNTYDLQVSPVSSKKYTFGPLVDGNGCVNSFEQSVDISVKDLIFKMRIQDNKNLDIYSHFRNYCKDEYLHVDYNVRGQMPEDSFKIQMANVNDLQNNIEDWQDVVFFRTGNDEILDVEIPAWVKTGKNRIRFVPKNTSLSYANTTVDYINDSFTPSSDFIVMNRSTGSITGESTIKISPNESFYIPYKFSGGPDFYANNFGSLKPYKPILVTDKGQTIDYNSLLIGGFNALTGITKVDTVTKNIKFYLYKVDANTAASGDLSCSERGFSHALDSLSVIVVPNDLTHSITVGNISGLNNLCGGSLVTIPFTTTGSFTAGTVYQVQLQEYNNSYSTNPNTNFFDVPTQAYTTPNQLTFTMPKSLGAYQDIYYKVRIVASNPNVIGTSAQWLVVTKQPPYIELSGDSYIQPGETGVIKIKAGYYPSFNFNISGGGWTSPSLSSYSYSTSYFQDYTVSINSGGIAGAQIDYLPINASNSCGNGEYVGRGRLNVVATPKIVLGTPTPSNTCQPTKILIPFTTNLSFENDNAFSAKVWHTYYGYEYIVPNVTVKKLSNSFEVSIPYQNLATTYNIKVFSKNPYATSNTANVFLKTSPYAYSSPSDVEVEYGDAVTLNYNIYDGTSPFNFKLDQGDKLLNILGSNSTYNHTITPQYSKNYYLTNLFDANNCQSVAAAPYQQVTVIEKKQAIEINRLSVSHLCSNANVNVYFLSSGTFTNFTLQLSDANGANFADISTTQSGNTLIGTIPNALPAGNNYRIRIKGITGGSPIFSLANNIGLTSVSGSLTATISGNQAIIKDQNSLYFTEQVATLKVDFTGIGPYKFNLYDGTNTTTIITHSNPYYFQVKPSNTTTYTLQNLSNDCGNGNVSGSATVNVVFLETGNASARICYGQTITVPFTQTGTFGPSTNYFIDLYYVIPYNNTRAFTSNIYSLPATVVGNTLQATIPNTLPVATGYEGYPNVSVYWVRVRTNNPKVIGTWSTNGGTSIGEGAPTVKILGSTNILSGQVATLTLQTDKLAGGISVVLNNGSSNETINFSGLSIPIEKYPITTTTYTVLNVANGCNISSTIGSPNSATVTVGACPPSQIVTITHTSGQVKKYETSGALTAINTIQSGANITYDSQKVILLNPGFQVNNNANFKAQIDGCGNF</sequence>
<proteinExistence type="predicted"/>
<feature type="chain" id="PRO_5045232823" description="Nucleoporin POM152 Ig-like domain-containing protein" evidence="1">
    <location>
        <begin position="20"/>
        <end position="1503"/>
    </location>
</feature>
<gene>
    <name evidence="3" type="ordered locus">Emtol_3602</name>
</gene>